<evidence type="ECO:0000256" key="1">
    <source>
        <dbReference type="ARBA" id="ARBA00022729"/>
    </source>
</evidence>
<dbReference type="EMBL" id="JACCCC010000001">
    <property type="protein sequence ID" value="NYE50943.1"/>
    <property type="molecule type" value="Genomic_DNA"/>
</dbReference>
<evidence type="ECO:0000256" key="2">
    <source>
        <dbReference type="ARBA" id="ARBA00022801"/>
    </source>
</evidence>
<dbReference type="RefSeq" id="WP_179646345.1">
    <property type="nucleotide sequence ID" value="NZ_BAAAYY010000005.1"/>
</dbReference>
<protein>
    <submittedName>
        <fullName evidence="4">Putative esterase</fullName>
    </submittedName>
</protein>
<dbReference type="InterPro" id="IPR050955">
    <property type="entry name" value="Plant_Biomass_Hydrol_Est"/>
</dbReference>
<evidence type="ECO:0000256" key="3">
    <source>
        <dbReference type="SAM" id="MobiDB-lite"/>
    </source>
</evidence>
<reference evidence="4 5" key="1">
    <citation type="submission" date="2020-07" db="EMBL/GenBank/DDBJ databases">
        <title>Sequencing the genomes of 1000 actinobacteria strains.</title>
        <authorList>
            <person name="Klenk H.-P."/>
        </authorList>
    </citation>
    <scope>NUCLEOTIDE SEQUENCE [LARGE SCALE GENOMIC DNA]</scope>
    <source>
        <strain evidence="4 5">CXB654</strain>
    </source>
</reference>
<proteinExistence type="predicted"/>
<feature type="region of interest" description="Disordered" evidence="3">
    <location>
        <begin position="1"/>
        <end position="37"/>
    </location>
</feature>
<keyword evidence="5" id="KW-1185">Reference proteome</keyword>
<gene>
    <name evidence="4" type="ORF">HDA32_006063</name>
</gene>
<keyword evidence="2" id="KW-0378">Hydrolase</keyword>
<dbReference type="PANTHER" id="PTHR43037:SF5">
    <property type="entry name" value="FERULOYL ESTERASE"/>
    <property type="match status" value="1"/>
</dbReference>
<accession>A0A852U7T5</accession>
<organism evidence="4 5">
    <name type="scientific">Spinactinospora alkalitolerans</name>
    <dbReference type="NCBI Taxonomy" id="687207"/>
    <lineage>
        <taxon>Bacteria</taxon>
        <taxon>Bacillati</taxon>
        <taxon>Actinomycetota</taxon>
        <taxon>Actinomycetes</taxon>
        <taxon>Streptosporangiales</taxon>
        <taxon>Nocardiopsidaceae</taxon>
        <taxon>Spinactinospora</taxon>
    </lineage>
</organism>
<dbReference type="Gene3D" id="3.40.50.1820">
    <property type="entry name" value="alpha/beta hydrolase"/>
    <property type="match status" value="1"/>
</dbReference>
<dbReference type="GO" id="GO:0016787">
    <property type="term" value="F:hydrolase activity"/>
    <property type="evidence" value="ECO:0007669"/>
    <property type="project" value="UniProtKB-KW"/>
</dbReference>
<name>A0A852U7T5_9ACTN</name>
<dbReference type="InterPro" id="IPR029058">
    <property type="entry name" value="AB_hydrolase_fold"/>
</dbReference>
<dbReference type="Proteomes" id="UP000589036">
    <property type="component" value="Unassembled WGS sequence"/>
</dbReference>
<evidence type="ECO:0000313" key="4">
    <source>
        <dbReference type="EMBL" id="NYE50943.1"/>
    </source>
</evidence>
<feature type="compositionally biased region" description="Basic and acidic residues" evidence="3">
    <location>
        <begin position="7"/>
        <end position="18"/>
    </location>
</feature>
<keyword evidence="1" id="KW-0732">Signal</keyword>
<dbReference type="AlphaFoldDB" id="A0A852U7T5"/>
<comment type="caution">
    <text evidence="4">The sequence shown here is derived from an EMBL/GenBank/DDBJ whole genome shotgun (WGS) entry which is preliminary data.</text>
</comment>
<sequence length="237" mass="24923">MPIPEESPPHRTPEEGARHGRLAARPSVPAASPRKPGTHLVDGRALLRVPAAAGPHRLVVALHGAGGAAEQALEWLAPHAEDAGLLLAPQATASTWDVIVDGYGPDVSRIDAALREVFERFAIVPAGVAVAGFSDGASYALSLGAANGDLFDAVLAFSPGFMAPLVRHGRPRVFVSHGTADRVLSVDACSRRLVPELERIGHSVTYREFTGDHEVPPEVVTEAIRWWSAGGAPTVSE</sequence>
<dbReference type="SUPFAM" id="SSF53474">
    <property type="entry name" value="alpha/beta-Hydrolases"/>
    <property type="match status" value="1"/>
</dbReference>
<dbReference type="PANTHER" id="PTHR43037">
    <property type="entry name" value="UNNAMED PRODUCT-RELATED"/>
    <property type="match status" value="1"/>
</dbReference>
<feature type="compositionally biased region" description="Low complexity" evidence="3">
    <location>
        <begin position="23"/>
        <end position="35"/>
    </location>
</feature>
<evidence type="ECO:0000313" key="5">
    <source>
        <dbReference type="Proteomes" id="UP000589036"/>
    </source>
</evidence>